<keyword evidence="2" id="KW-1185">Reference proteome</keyword>
<proteinExistence type="predicted"/>
<dbReference type="EMBL" id="OK149171">
    <property type="protein sequence ID" value="UCR75516.1"/>
    <property type="molecule type" value="Genomic_DNA"/>
</dbReference>
<reference evidence="1" key="1">
    <citation type="submission" date="2021-09" db="EMBL/GenBank/DDBJ databases">
        <title>Complete genome analysis of a novel Alcaligenes phage vB_Af_QDWS595.</title>
        <authorList>
            <person name="Jing Y."/>
            <person name="Wang J."/>
        </authorList>
    </citation>
    <scope>NUCLEOTIDE SEQUENCE</scope>
</reference>
<name>A0AAE8Y1E9_9CAUD</name>
<gene>
    <name evidence="1" type="ORF">vBAfaPQDWS595_32</name>
</gene>
<sequence length="101" mass="11322">MKEKTIKFLVAGTVSFLLDDSKEVKSSDVNTILSVKDHRVTAYDIGRAQQQLQMQLDQEIGKDSVITPVRVVITGLFLLGEMTHEEFSFRPTEPKTDVPAN</sequence>
<evidence type="ECO:0000313" key="1">
    <source>
        <dbReference type="EMBL" id="UCR75516.1"/>
    </source>
</evidence>
<protein>
    <submittedName>
        <fullName evidence="1">Uncharacterized protein</fullName>
    </submittedName>
</protein>
<organism evidence="1 2">
    <name type="scientific">Alcaligenes phage vB_Af_QDWS595</name>
    <dbReference type="NCBI Taxonomy" id="2877946"/>
    <lineage>
        <taxon>Viruses</taxon>
        <taxon>Duplodnaviria</taxon>
        <taxon>Heunggongvirae</taxon>
        <taxon>Uroviricota</taxon>
        <taxon>Caudoviricetes</taxon>
        <taxon>Schitoviridae</taxon>
        <taxon>Petruschkyvirus</taxon>
        <taxon>Petruschkyvirus QDWS595</taxon>
    </lineage>
</organism>
<accession>A0AAE8Y1E9</accession>
<dbReference type="Proteomes" id="UP000827952">
    <property type="component" value="Segment"/>
</dbReference>
<evidence type="ECO:0000313" key="2">
    <source>
        <dbReference type="Proteomes" id="UP000827952"/>
    </source>
</evidence>